<dbReference type="OrthoDB" id="9986966at2759"/>
<dbReference type="PANTHER" id="PTHR41775">
    <property type="entry name" value="SECRETED PROTEIN-RELATED"/>
    <property type="match status" value="1"/>
</dbReference>
<keyword evidence="2" id="KW-0645">Protease</keyword>
<dbReference type="RefSeq" id="XP_033649461.1">
    <property type="nucleotide sequence ID" value="XM_033794047.1"/>
</dbReference>
<dbReference type="NCBIfam" id="TIGR03296">
    <property type="entry name" value="M6dom_TIGR03296"/>
    <property type="match status" value="1"/>
</dbReference>
<reference evidence="2" key="1">
    <citation type="journal article" date="2020" name="Stud. Mycol.">
        <title>101 Dothideomycetes genomes: a test case for predicting lifestyles and emergence of pathogens.</title>
        <authorList>
            <person name="Haridas S."/>
            <person name="Albert R."/>
            <person name="Binder M."/>
            <person name="Bloem J."/>
            <person name="Labutti K."/>
            <person name="Salamov A."/>
            <person name="Andreopoulos B."/>
            <person name="Baker S."/>
            <person name="Barry K."/>
            <person name="Bills G."/>
            <person name="Bluhm B."/>
            <person name="Cannon C."/>
            <person name="Castanera R."/>
            <person name="Culley D."/>
            <person name="Daum C."/>
            <person name="Ezra D."/>
            <person name="Gonzalez J."/>
            <person name="Henrissat B."/>
            <person name="Kuo A."/>
            <person name="Liang C."/>
            <person name="Lipzen A."/>
            <person name="Lutzoni F."/>
            <person name="Magnuson J."/>
            <person name="Mondo S."/>
            <person name="Nolan M."/>
            <person name="Ohm R."/>
            <person name="Pangilinan J."/>
            <person name="Park H.-J."/>
            <person name="Ramirez L."/>
            <person name="Alfaro M."/>
            <person name="Sun H."/>
            <person name="Tritt A."/>
            <person name="Yoshinaga Y."/>
            <person name="Zwiers L.-H."/>
            <person name="Turgeon B."/>
            <person name="Goodwin S."/>
            <person name="Spatafora J."/>
            <person name="Crous P."/>
            <person name="Grigoriev I."/>
        </authorList>
    </citation>
    <scope>NUCLEOTIDE SEQUENCE</scope>
    <source>
        <strain evidence="2">CBS 379.55</strain>
    </source>
</reference>
<dbReference type="GO" id="GO:0008237">
    <property type="term" value="F:metallopeptidase activity"/>
    <property type="evidence" value="ECO:0007669"/>
    <property type="project" value="UniProtKB-KW"/>
</dbReference>
<evidence type="ECO:0000313" key="2">
    <source>
        <dbReference type="EMBL" id="KAF2271922.1"/>
    </source>
</evidence>
<dbReference type="SUPFAM" id="SSF50370">
    <property type="entry name" value="Ricin B-like lectins"/>
    <property type="match status" value="1"/>
</dbReference>
<organism evidence="2 3">
    <name type="scientific">Westerdykella ornata</name>
    <dbReference type="NCBI Taxonomy" id="318751"/>
    <lineage>
        <taxon>Eukaryota</taxon>
        <taxon>Fungi</taxon>
        <taxon>Dikarya</taxon>
        <taxon>Ascomycota</taxon>
        <taxon>Pezizomycotina</taxon>
        <taxon>Dothideomycetes</taxon>
        <taxon>Pleosporomycetidae</taxon>
        <taxon>Pleosporales</taxon>
        <taxon>Sporormiaceae</taxon>
        <taxon>Westerdykella</taxon>
    </lineage>
</organism>
<dbReference type="GeneID" id="54547222"/>
<dbReference type="InterPro" id="IPR035992">
    <property type="entry name" value="Ricin_B-like_lectins"/>
</dbReference>
<gene>
    <name evidence="2" type="ORF">EI97DRAFT_240054</name>
</gene>
<sequence length="616" mass="68041">MAPRHCTEPCFVPPHPDLLAKARTESLTSQGTVDQAVFKKKTSRLFNGERRIPGMNDGTIFPPSHFKEPTSIMAMSTAAAERAPLRGNIKVAIILAEFQDVKMTPGTKERFEELWFSTGKIPTGSVTEYYKEVSNGQVSLTGEVVGPFTLSQNMAYYANGEYGRGWPEPNSQTMANEVLDHAIGNINFAPYDNDGNGYVDAYVVVHAGRAADESGNVNDIWSVKWNLPNERDVDGVKIYGFLSVGEEAKVGVCAHEIGHLVFGWPDLYDTDYSSSGIGMWCLMSFGSWGGGGYRPVHPSAWCKANQGWIDTVVETENREITLKDVKSGFTTHRLWTNGNTSSQEYYLIENRQLTGYDESLPGSGLLIWHIDDNLWGNTDESHPKIKLVQADGAKDLQRGWNQGDMGDVYPGLSNNPVFSSTSTPNSRAYSGADTYVSVTNIPAPSPSMTFNITVKPIDQPPTGDFDPQTWYRLKNTFSPATHSLSVINDNGANSTGRIEMARDANFPSQFWQIKSNNDGTYFLRTLLLGPTRQLDIDGNDKSTPVVADAGFFSGQFWTIKPWGDGTWHLENAFTGPERYLDTMEGGPRVAMNMANVGRPTQRWTITPIRGITEPGF</sequence>
<evidence type="ECO:0000313" key="3">
    <source>
        <dbReference type="Proteomes" id="UP000800097"/>
    </source>
</evidence>
<name>A0A6A6J6A2_WESOR</name>
<proteinExistence type="predicted"/>
<keyword evidence="3" id="KW-1185">Reference proteome</keyword>
<protein>
    <submittedName>
        <fullName evidence="2">M6 metalloprotease</fullName>
    </submittedName>
</protein>
<dbReference type="CDD" id="cd00161">
    <property type="entry name" value="beta-trefoil_Ricin-like"/>
    <property type="match status" value="1"/>
</dbReference>
<keyword evidence="2" id="KW-0378">Hydrolase</keyword>
<dbReference type="GO" id="GO:0006508">
    <property type="term" value="P:proteolysis"/>
    <property type="evidence" value="ECO:0007669"/>
    <property type="project" value="UniProtKB-KW"/>
</dbReference>
<dbReference type="PANTHER" id="PTHR41775:SF1">
    <property type="entry name" value="PEPTIDASE M6-LIKE DOMAIN-CONTAINING PROTEIN"/>
    <property type="match status" value="1"/>
</dbReference>
<keyword evidence="2" id="KW-0482">Metalloprotease</keyword>
<dbReference type="AlphaFoldDB" id="A0A6A6J6A2"/>
<feature type="domain" description="Peptidase M6-like" evidence="1">
    <location>
        <begin position="124"/>
        <end position="308"/>
    </location>
</feature>
<dbReference type="Proteomes" id="UP000800097">
    <property type="component" value="Unassembled WGS sequence"/>
</dbReference>
<dbReference type="Pfam" id="PF05547">
    <property type="entry name" value="Peptidase_M6"/>
    <property type="match status" value="1"/>
</dbReference>
<dbReference type="InterPro" id="IPR008757">
    <property type="entry name" value="Peptidase_M6-like_domain"/>
</dbReference>
<accession>A0A6A6J6A2</accession>
<dbReference type="Gene3D" id="2.80.10.50">
    <property type="match status" value="1"/>
</dbReference>
<dbReference type="SUPFAM" id="SSF55486">
    <property type="entry name" value="Metalloproteases ('zincins'), catalytic domain"/>
    <property type="match status" value="1"/>
</dbReference>
<evidence type="ECO:0000259" key="1">
    <source>
        <dbReference type="Pfam" id="PF05547"/>
    </source>
</evidence>
<dbReference type="EMBL" id="ML986530">
    <property type="protein sequence ID" value="KAF2271922.1"/>
    <property type="molecule type" value="Genomic_DNA"/>
</dbReference>